<evidence type="ECO:0000256" key="3">
    <source>
        <dbReference type="ARBA" id="ARBA00022989"/>
    </source>
</evidence>
<name>A0A0C2E0Z9_9BILA</name>
<keyword evidence="3 6" id="KW-1133">Transmembrane helix</keyword>
<comment type="subcellular location">
    <subcellularLocation>
        <location evidence="1">Membrane</location>
        <topology evidence="1">Multi-pass membrane protein</topology>
    </subcellularLocation>
</comment>
<feature type="domain" description="ABC transmembrane type-1" evidence="7">
    <location>
        <begin position="84"/>
        <end position="181"/>
    </location>
</feature>
<dbReference type="PANTHER" id="PTHR43394:SF1">
    <property type="entry name" value="ATP-BINDING CASSETTE SUB-FAMILY B MEMBER 10, MITOCHONDRIAL"/>
    <property type="match status" value="1"/>
</dbReference>
<evidence type="ECO:0000256" key="6">
    <source>
        <dbReference type="SAM" id="Phobius"/>
    </source>
</evidence>
<evidence type="ECO:0000256" key="1">
    <source>
        <dbReference type="ARBA" id="ARBA00004141"/>
    </source>
</evidence>
<dbReference type="Gene3D" id="1.20.1560.10">
    <property type="entry name" value="ABC transporter type 1, transmembrane domain"/>
    <property type="match status" value="1"/>
</dbReference>
<feature type="compositionally biased region" description="Acidic residues" evidence="5">
    <location>
        <begin position="36"/>
        <end position="53"/>
    </location>
</feature>
<dbReference type="InterPro" id="IPR011527">
    <property type="entry name" value="ABC1_TM_dom"/>
</dbReference>
<dbReference type="Proteomes" id="UP000054047">
    <property type="component" value="Unassembled WGS sequence"/>
</dbReference>
<evidence type="ECO:0000313" key="8">
    <source>
        <dbReference type="EMBL" id="KIH69012.1"/>
    </source>
</evidence>
<dbReference type="GO" id="GO:0005524">
    <property type="term" value="F:ATP binding"/>
    <property type="evidence" value="ECO:0007669"/>
    <property type="project" value="InterPro"/>
</dbReference>
<dbReference type="OrthoDB" id="5863968at2759"/>
<dbReference type="PANTHER" id="PTHR43394">
    <property type="entry name" value="ATP-DEPENDENT PERMEASE MDL1, MITOCHONDRIAL"/>
    <property type="match status" value="1"/>
</dbReference>
<evidence type="ECO:0000256" key="5">
    <source>
        <dbReference type="SAM" id="MobiDB-lite"/>
    </source>
</evidence>
<dbReference type="GO" id="GO:0016020">
    <property type="term" value="C:membrane"/>
    <property type="evidence" value="ECO:0007669"/>
    <property type="project" value="UniProtKB-SubCell"/>
</dbReference>
<dbReference type="AlphaFoldDB" id="A0A0C2E0Z9"/>
<protein>
    <recommendedName>
        <fullName evidence="7">ABC transmembrane type-1 domain-containing protein</fullName>
    </recommendedName>
</protein>
<reference evidence="8 9" key="1">
    <citation type="submission" date="2013-12" db="EMBL/GenBank/DDBJ databases">
        <title>Draft genome of the parsitic nematode Ancylostoma duodenale.</title>
        <authorList>
            <person name="Mitreva M."/>
        </authorList>
    </citation>
    <scope>NUCLEOTIDE SEQUENCE [LARGE SCALE GENOMIC DNA]</scope>
    <source>
        <strain evidence="8 9">Zhejiang</strain>
    </source>
</reference>
<feature type="region of interest" description="Disordered" evidence="5">
    <location>
        <begin position="35"/>
        <end position="55"/>
    </location>
</feature>
<evidence type="ECO:0000313" key="9">
    <source>
        <dbReference type="Proteomes" id="UP000054047"/>
    </source>
</evidence>
<dbReference type="SUPFAM" id="SSF90123">
    <property type="entry name" value="ABC transporter transmembrane region"/>
    <property type="match status" value="1"/>
</dbReference>
<dbReference type="EMBL" id="KN726239">
    <property type="protein sequence ID" value="KIH69012.1"/>
    <property type="molecule type" value="Genomic_DNA"/>
</dbReference>
<feature type="transmembrane region" description="Helical" evidence="6">
    <location>
        <begin position="158"/>
        <end position="177"/>
    </location>
</feature>
<dbReference type="Pfam" id="PF00664">
    <property type="entry name" value="ABC_membrane"/>
    <property type="match status" value="1"/>
</dbReference>
<evidence type="ECO:0000256" key="4">
    <source>
        <dbReference type="ARBA" id="ARBA00023136"/>
    </source>
</evidence>
<keyword evidence="9" id="KW-1185">Reference proteome</keyword>
<evidence type="ECO:0000259" key="7">
    <source>
        <dbReference type="PROSITE" id="PS50929"/>
    </source>
</evidence>
<sequence length="255" mass="29136">MAILSRIGVILSVVWSLTATALMAYEIHKFTISHDETEEAKEEDNEEEDDESEAMLPAVDSHALATVYDRKGYYEVFIATLYRFGVCFIAGILGHLSGVCLERAEVSVDHKMRLDLFKSLVNKDVAFFDAHNSGELISRVTYDCNYVSYSVSRNLVTFVQRVIFILSALAFALHYSWRMTLNENEQHKKVMMSKMGTFPKDGEKVMVDWLWVFASNLAFGKVETACHHYQTFVTDLLRNLCEYHRGKQLVSESSQ</sequence>
<keyword evidence="2 6" id="KW-0812">Transmembrane</keyword>
<keyword evidence="4 6" id="KW-0472">Membrane</keyword>
<organism evidence="8 9">
    <name type="scientific">Ancylostoma duodenale</name>
    <dbReference type="NCBI Taxonomy" id="51022"/>
    <lineage>
        <taxon>Eukaryota</taxon>
        <taxon>Metazoa</taxon>
        <taxon>Ecdysozoa</taxon>
        <taxon>Nematoda</taxon>
        <taxon>Chromadorea</taxon>
        <taxon>Rhabditida</taxon>
        <taxon>Rhabditina</taxon>
        <taxon>Rhabditomorpha</taxon>
        <taxon>Strongyloidea</taxon>
        <taxon>Ancylostomatidae</taxon>
        <taxon>Ancylostomatinae</taxon>
        <taxon>Ancylostoma</taxon>
    </lineage>
</organism>
<dbReference type="InterPro" id="IPR039421">
    <property type="entry name" value="Type_1_exporter"/>
</dbReference>
<accession>A0A0C2E0Z9</accession>
<proteinExistence type="predicted"/>
<dbReference type="PROSITE" id="PS50929">
    <property type="entry name" value="ABC_TM1F"/>
    <property type="match status" value="1"/>
</dbReference>
<gene>
    <name evidence="8" type="ORF">ANCDUO_00648</name>
</gene>
<evidence type="ECO:0000256" key="2">
    <source>
        <dbReference type="ARBA" id="ARBA00022692"/>
    </source>
</evidence>
<dbReference type="GO" id="GO:0015421">
    <property type="term" value="F:ABC-type oligopeptide transporter activity"/>
    <property type="evidence" value="ECO:0007669"/>
    <property type="project" value="TreeGrafter"/>
</dbReference>
<dbReference type="InterPro" id="IPR036640">
    <property type="entry name" value="ABC1_TM_sf"/>
</dbReference>